<dbReference type="InterPro" id="IPR027574">
    <property type="entry name" value="Thiaminase_II"/>
</dbReference>
<dbReference type="RefSeq" id="WP_181760922.1">
    <property type="nucleotide sequence ID" value="NZ_BMCR01000003.1"/>
</dbReference>
<dbReference type="Gene3D" id="1.20.910.10">
    <property type="entry name" value="Heme oxygenase-like"/>
    <property type="match status" value="1"/>
</dbReference>
<comment type="similarity">
    <text evidence="1">Belongs to the TenA family.</text>
</comment>
<evidence type="ECO:0000313" key="3">
    <source>
        <dbReference type="EMBL" id="MBA4612722.1"/>
    </source>
</evidence>
<keyword evidence="4" id="KW-1185">Reference proteome</keyword>
<dbReference type="UniPathway" id="UPA00060"/>
<reference evidence="3 4" key="1">
    <citation type="submission" date="2020-07" db="EMBL/GenBank/DDBJ databases">
        <authorList>
            <person name="Li M."/>
        </authorList>
    </citation>
    <scope>NUCLEOTIDE SEQUENCE [LARGE SCALE GENOMIC DNA]</scope>
    <source>
        <strain evidence="3 4">DSM 23284</strain>
    </source>
</reference>
<dbReference type="EMBL" id="JACEON010000013">
    <property type="protein sequence ID" value="MBA4612722.1"/>
    <property type="molecule type" value="Genomic_DNA"/>
</dbReference>
<evidence type="ECO:0000256" key="1">
    <source>
        <dbReference type="RuleBase" id="RU363093"/>
    </source>
</evidence>
<dbReference type="SUPFAM" id="SSF48613">
    <property type="entry name" value="Heme oxygenase-like"/>
    <property type="match status" value="1"/>
</dbReference>
<comment type="catalytic activity">
    <reaction evidence="1">
        <text>4-amino-5-aminomethyl-2-methylpyrimidine + H2O = 4-amino-5-hydroxymethyl-2-methylpyrimidine + NH4(+)</text>
        <dbReference type="Rhea" id="RHEA:31799"/>
        <dbReference type="ChEBI" id="CHEBI:15377"/>
        <dbReference type="ChEBI" id="CHEBI:16892"/>
        <dbReference type="ChEBI" id="CHEBI:28938"/>
        <dbReference type="ChEBI" id="CHEBI:63416"/>
        <dbReference type="EC" id="3.5.99.2"/>
    </reaction>
</comment>
<protein>
    <recommendedName>
        <fullName evidence="1">Aminopyrimidine aminohydrolase</fullName>
        <ecNumber evidence="1">3.5.99.2</ecNumber>
    </recommendedName>
</protein>
<dbReference type="EC" id="3.5.99.2" evidence="1"/>
<dbReference type="GO" id="GO:0005829">
    <property type="term" value="C:cytosol"/>
    <property type="evidence" value="ECO:0007669"/>
    <property type="project" value="TreeGrafter"/>
</dbReference>
<dbReference type="NCBIfam" id="TIGR04306">
    <property type="entry name" value="salvage_TenA"/>
    <property type="match status" value="1"/>
</dbReference>
<comment type="caution">
    <text evidence="3">The sequence shown here is derived from an EMBL/GenBank/DDBJ whole genome shotgun (WGS) entry which is preliminary data.</text>
</comment>
<dbReference type="InterPro" id="IPR016084">
    <property type="entry name" value="Haem_Oase-like_multi-hlx"/>
</dbReference>
<keyword evidence="1" id="KW-0378">Hydrolase</keyword>
<dbReference type="PANTHER" id="PTHR43198:SF2">
    <property type="entry name" value="SI:CH1073-67J19.1-RELATED"/>
    <property type="match status" value="1"/>
</dbReference>
<name>A0A838XR09_9HYPH</name>
<keyword evidence="1" id="KW-0784">Thiamine biosynthesis</keyword>
<dbReference type="InterPro" id="IPR004305">
    <property type="entry name" value="Thiaminase-2/PQQC"/>
</dbReference>
<proteinExistence type="inferred from homology"/>
<dbReference type="CDD" id="cd19367">
    <property type="entry name" value="TenA_C_ScTHI20-like"/>
    <property type="match status" value="1"/>
</dbReference>
<organism evidence="3 4">
    <name type="scientific">Stappia taiwanensis</name>
    <dbReference type="NCBI Taxonomy" id="992267"/>
    <lineage>
        <taxon>Bacteria</taxon>
        <taxon>Pseudomonadati</taxon>
        <taxon>Pseudomonadota</taxon>
        <taxon>Alphaproteobacteria</taxon>
        <taxon>Hyphomicrobiales</taxon>
        <taxon>Stappiaceae</taxon>
        <taxon>Stappia</taxon>
    </lineage>
</organism>
<dbReference type="Proteomes" id="UP000559404">
    <property type="component" value="Unassembled WGS sequence"/>
</dbReference>
<dbReference type="GO" id="GO:0009229">
    <property type="term" value="P:thiamine diphosphate biosynthetic process"/>
    <property type="evidence" value="ECO:0007669"/>
    <property type="project" value="UniProtKB-UniPathway"/>
</dbReference>
<dbReference type="GO" id="GO:0009228">
    <property type="term" value="P:thiamine biosynthetic process"/>
    <property type="evidence" value="ECO:0007669"/>
    <property type="project" value="UniProtKB-KW"/>
</dbReference>
<dbReference type="InterPro" id="IPR050967">
    <property type="entry name" value="Thiamine_Salvage_TenA"/>
</dbReference>
<comment type="pathway">
    <text evidence="1">Cofactor biosynthesis; thiamine diphosphate biosynthesis.</text>
</comment>
<dbReference type="PANTHER" id="PTHR43198">
    <property type="entry name" value="BIFUNCTIONAL TH2 PROTEIN"/>
    <property type="match status" value="1"/>
</dbReference>
<sequence>MTFHTTAPDFGSTVFARWRAEAGEDWHAYTRHAFVRGLGDGSLPQANFLHYLVQDYIFLFHFARAWALAVVKADNIAEARLAASIVDGLVNHEMSLHVDICGKAGIAEEALLQAEEERENLAYTRYVIDAGLSGDFLDVVAALAPCVFGYGEIGAALAAEAAPDATYRQWIDTYAGEEYHDMCRQVGALVDAAVEARLGPDPQSSPRWAMISRRFQAATRLEVGFWDMGLRG</sequence>
<dbReference type="GO" id="GO:0050334">
    <property type="term" value="F:thiaminase activity"/>
    <property type="evidence" value="ECO:0007669"/>
    <property type="project" value="UniProtKB-EC"/>
</dbReference>
<evidence type="ECO:0000259" key="2">
    <source>
        <dbReference type="Pfam" id="PF03070"/>
    </source>
</evidence>
<dbReference type="Pfam" id="PF03070">
    <property type="entry name" value="TENA_THI-4"/>
    <property type="match status" value="1"/>
</dbReference>
<feature type="domain" description="Thiaminase-2/PQQC" evidence="2">
    <location>
        <begin position="25"/>
        <end position="231"/>
    </location>
</feature>
<reference evidence="3 4" key="2">
    <citation type="submission" date="2020-08" db="EMBL/GenBank/DDBJ databases">
        <title>Stappia taiwanensis sp. nov., isolated from a coastal thermal spring.</title>
        <authorList>
            <person name="Kampfer P."/>
        </authorList>
    </citation>
    <scope>NUCLEOTIDE SEQUENCE [LARGE SCALE GENOMIC DNA]</scope>
    <source>
        <strain evidence="3 4">DSM 23284</strain>
    </source>
</reference>
<accession>A0A838XR09</accession>
<dbReference type="AlphaFoldDB" id="A0A838XR09"/>
<comment type="function">
    <text evidence="1">Catalyzes an amino-pyrimidine hydrolysis reaction at the C5' of the pyrimidine moiety of thiamine compounds, a reaction that is part of a thiamine salvage pathway.</text>
</comment>
<evidence type="ECO:0000313" key="4">
    <source>
        <dbReference type="Proteomes" id="UP000559404"/>
    </source>
</evidence>
<gene>
    <name evidence="3" type="primary">tenA</name>
    <name evidence="3" type="ORF">H1W37_13725</name>
</gene>
<comment type="catalytic activity">
    <reaction evidence="1">
        <text>thiamine + H2O = 5-(2-hydroxyethyl)-4-methylthiazole + 4-amino-5-hydroxymethyl-2-methylpyrimidine + H(+)</text>
        <dbReference type="Rhea" id="RHEA:17509"/>
        <dbReference type="ChEBI" id="CHEBI:15377"/>
        <dbReference type="ChEBI" id="CHEBI:15378"/>
        <dbReference type="ChEBI" id="CHEBI:16892"/>
        <dbReference type="ChEBI" id="CHEBI:17957"/>
        <dbReference type="ChEBI" id="CHEBI:18385"/>
        <dbReference type="EC" id="3.5.99.2"/>
    </reaction>
</comment>